<dbReference type="Gene3D" id="3.40.50.300">
    <property type="entry name" value="P-loop containing nucleotide triphosphate hydrolases"/>
    <property type="match status" value="1"/>
</dbReference>
<evidence type="ECO:0000313" key="5">
    <source>
        <dbReference type="EMBL" id="RUL83307.1"/>
    </source>
</evidence>
<dbReference type="AlphaFoldDB" id="A0A432MDZ4"/>
<accession>A0A432MDZ4</accession>
<dbReference type="OrthoDB" id="9804819at2"/>
<dbReference type="RefSeq" id="WP_126727693.1">
    <property type="nucleotide sequence ID" value="NZ_RYZH01000062.1"/>
</dbReference>
<keyword evidence="1" id="KW-0813">Transport</keyword>
<name>A0A432MDZ4_9BACT</name>
<dbReference type="InterPro" id="IPR050763">
    <property type="entry name" value="ABC_transporter_ATP-binding"/>
</dbReference>
<evidence type="ECO:0000313" key="6">
    <source>
        <dbReference type="Proteomes" id="UP000280296"/>
    </source>
</evidence>
<keyword evidence="2" id="KW-0547">Nucleotide-binding</keyword>
<dbReference type="SUPFAM" id="SSF52540">
    <property type="entry name" value="P-loop containing nucleoside triphosphate hydrolases"/>
    <property type="match status" value="1"/>
</dbReference>
<organism evidence="5 6">
    <name type="scientific">Tautonia sociabilis</name>
    <dbReference type="NCBI Taxonomy" id="2080755"/>
    <lineage>
        <taxon>Bacteria</taxon>
        <taxon>Pseudomonadati</taxon>
        <taxon>Planctomycetota</taxon>
        <taxon>Planctomycetia</taxon>
        <taxon>Isosphaerales</taxon>
        <taxon>Isosphaeraceae</taxon>
        <taxon>Tautonia</taxon>
    </lineage>
</organism>
<sequence>MIEVEDLKLTYPGAATPAVRGMSFEIAEAEVFGVLGPNGAGKSTLQKILIGLLRGWRGRVEVLDRPLQDWKADDYRTIGVGSEMPNHDLRLTARENQQFFRSLHDGETQSVEEALALVGLEDEADKRVFAFSKGMKIRLNIARSLLHRPRVWFLDEPTAGLDPVNAVAIRVTRGGLPPRSAAGSRWARGGRWCPWYR</sequence>
<gene>
    <name evidence="5" type="ORF">TsocGM_22420</name>
</gene>
<evidence type="ECO:0000256" key="2">
    <source>
        <dbReference type="ARBA" id="ARBA00022741"/>
    </source>
</evidence>
<reference evidence="5 6" key="2">
    <citation type="submission" date="2019-01" db="EMBL/GenBank/DDBJ databases">
        <title>Tautonia sociabilis, a novel thermotolerant planctomycete of Isosphaeraceae family, isolated from a 4000 m deep subterranean habitat.</title>
        <authorList>
            <person name="Kovaleva O.L."/>
            <person name="Elcheninov A.G."/>
            <person name="Van Heerden E."/>
            <person name="Toshchakov S.V."/>
            <person name="Novikov A."/>
            <person name="Bonch-Osmolovskaya E.A."/>
            <person name="Kublanov I.V."/>
        </authorList>
    </citation>
    <scope>NUCLEOTIDE SEQUENCE [LARGE SCALE GENOMIC DNA]</scope>
    <source>
        <strain evidence="5 6">GM2012</strain>
    </source>
</reference>
<protein>
    <submittedName>
        <fullName evidence="5">ABC transporter ATP-binding protein</fullName>
    </submittedName>
</protein>
<keyword evidence="6" id="KW-1185">Reference proteome</keyword>
<dbReference type="GO" id="GO:0005524">
    <property type="term" value="F:ATP binding"/>
    <property type="evidence" value="ECO:0007669"/>
    <property type="project" value="UniProtKB-KW"/>
</dbReference>
<keyword evidence="3 5" id="KW-0067">ATP-binding</keyword>
<dbReference type="Pfam" id="PF00005">
    <property type="entry name" value="ABC_tran"/>
    <property type="match status" value="1"/>
</dbReference>
<reference evidence="5 6" key="1">
    <citation type="submission" date="2018-12" db="EMBL/GenBank/DDBJ databases">
        <authorList>
            <person name="Toschakov S.V."/>
        </authorList>
    </citation>
    <scope>NUCLEOTIDE SEQUENCE [LARGE SCALE GENOMIC DNA]</scope>
    <source>
        <strain evidence="5 6">GM2012</strain>
    </source>
</reference>
<dbReference type="Proteomes" id="UP000280296">
    <property type="component" value="Unassembled WGS sequence"/>
</dbReference>
<dbReference type="SMART" id="SM00382">
    <property type="entry name" value="AAA"/>
    <property type="match status" value="1"/>
</dbReference>
<dbReference type="PANTHER" id="PTHR42711:SF18">
    <property type="entry name" value="ABC TRANSPORTER, ATP-BINDING PROTEIN"/>
    <property type="match status" value="1"/>
</dbReference>
<dbReference type="InterPro" id="IPR027417">
    <property type="entry name" value="P-loop_NTPase"/>
</dbReference>
<dbReference type="InterPro" id="IPR003439">
    <property type="entry name" value="ABC_transporter-like_ATP-bd"/>
</dbReference>
<proteinExistence type="predicted"/>
<dbReference type="PROSITE" id="PS50893">
    <property type="entry name" value="ABC_TRANSPORTER_2"/>
    <property type="match status" value="1"/>
</dbReference>
<dbReference type="EMBL" id="RYZH01000062">
    <property type="protein sequence ID" value="RUL83307.1"/>
    <property type="molecule type" value="Genomic_DNA"/>
</dbReference>
<dbReference type="InterPro" id="IPR003593">
    <property type="entry name" value="AAA+_ATPase"/>
</dbReference>
<evidence type="ECO:0000259" key="4">
    <source>
        <dbReference type="PROSITE" id="PS50893"/>
    </source>
</evidence>
<dbReference type="GO" id="GO:0016887">
    <property type="term" value="F:ATP hydrolysis activity"/>
    <property type="evidence" value="ECO:0007669"/>
    <property type="project" value="InterPro"/>
</dbReference>
<evidence type="ECO:0000256" key="3">
    <source>
        <dbReference type="ARBA" id="ARBA00022840"/>
    </source>
</evidence>
<feature type="domain" description="ABC transporter" evidence="4">
    <location>
        <begin position="2"/>
        <end position="191"/>
    </location>
</feature>
<comment type="caution">
    <text evidence="5">The sequence shown here is derived from an EMBL/GenBank/DDBJ whole genome shotgun (WGS) entry which is preliminary data.</text>
</comment>
<dbReference type="PANTHER" id="PTHR42711">
    <property type="entry name" value="ABC TRANSPORTER ATP-BINDING PROTEIN"/>
    <property type="match status" value="1"/>
</dbReference>
<evidence type="ECO:0000256" key="1">
    <source>
        <dbReference type="ARBA" id="ARBA00022448"/>
    </source>
</evidence>